<organism evidence="2">
    <name type="scientific">Podoviridae sp. ct9A73</name>
    <dbReference type="NCBI Taxonomy" id="2825225"/>
    <lineage>
        <taxon>Viruses</taxon>
        <taxon>Duplodnaviria</taxon>
        <taxon>Heunggongvirae</taxon>
        <taxon>Uroviricota</taxon>
        <taxon>Caudoviricetes</taxon>
    </lineage>
</organism>
<evidence type="ECO:0000256" key="1">
    <source>
        <dbReference type="SAM" id="Phobius"/>
    </source>
</evidence>
<sequence length="59" mass="6804">MFTTAIEGLHETYEYRQASVVRKLWMDFITTVFLSVLFLSFIYSVYLALSGLIYLATGI</sequence>
<keyword evidence="1" id="KW-0472">Membrane</keyword>
<evidence type="ECO:0000313" key="2">
    <source>
        <dbReference type="EMBL" id="DAF94743.1"/>
    </source>
</evidence>
<reference evidence="2" key="1">
    <citation type="journal article" date="2021" name="Proc. Natl. Acad. Sci. U.S.A.">
        <title>A Catalog of Tens of Thousands of Viruses from Human Metagenomes Reveals Hidden Associations with Chronic Diseases.</title>
        <authorList>
            <person name="Tisza M.J."/>
            <person name="Buck C.B."/>
        </authorList>
    </citation>
    <scope>NUCLEOTIDE SEQUENCE</scope>
    <source>
        <strain evidence="2">Ct9A73</strain>
    </source>
</reference>
<keyword evidence="1" id="KW-0812">Transmembrane</keyword>
<protein>
    <submittedName>
        <fullName evidence="2">Uncharacterized protein</fullName>
    </submittedName>
</protein>
<name>A0A8S5UJU1_9CAUD</name>
<dbReference type="EMBL" id="BK016096">
    <property type="protein sequence ID" value="DAF94743.1"/>
    <property type="molecule type" value="Genomic_DNA"/>
</dbReference>
<accession>A0A8S5UJU1</accession>
<keyword evidence="1" id="KW-1133">Transmembrane helix</keyword>
<feature type="transmembrane region" description="Helical" evidence="1">
    <location>
        <begin position="32"/>
        <end position="56"/>
    </location>
</feature>
<proteinExistence type="predicted"/>